<keyword evidence="3" id="KW-1185">Reference proteome</keyword>
<reference evidence="2 3" key="1">
    <citation type="submission" date="2023-02" db="EMBL/GenBank/DDBJ databases">
        <title>LHISI_Scaffold_Assembly.</title>
        <authorList>
            <person name="Stuart O.P."/>
            <person name="Cleave R."/>
            <person name="Magrath M.J.L."/>
            <person name="Mikheyev A.S."/>
        </authorList>
    </citation>
    <scope>NUCLEOTIDE SEQUENCE [LARGE SCALE GENOMIC DNA]</scope>
    <source>
        <strain evidence="2">Daus_M_001</strain>
        <tissue evidence="2">Leg muscle</tissue>
    </source>
</reference>
<accession>A0ABQ9I0U0</accession>
<name>A0ABQ9I0U0_9NEOP</name>
<proteinExistence type="predicted"/>
<evidence type="ECO:0000313" key="3">
    <source>
        <dbReference type="Proteomes" id="UP001159363"/>
    </source>
</evidence>
<gene>
    <name evidence="2" type="ORF">PR048_009771</name>
</gene>
<sequence>MDDDRMVQTGRDEKSSGRIGVGGTSRSVRIRGELYEVEMEQRRSVVVGELEYTEKTPRTTDNDYHFSWCESSGVTPTCVDFRPLVYAYERPHTGNSIGYVRRDFKRRFHKEDPPKTTILGWEHKLCLTVSIKDKQKIGRPTPRQDTCAMHLCSDHPRSNCGNDRPSLQSHKPQSVNELSDTNMNKRPSVRARLLEVFFDTPTASDFEIPYDVLDYIAFLLVMYGRQDIFRGRQDMWTNLYVAAKKNGLIALNAFHRASPPNQIRSHFRSSPSVQPRVIRFRSYAVQVALLSRRYAAIVSPEAPYDIDFDRCVIFNDRLPMTQKPRRLFPFVVRRDSEIREFVGDRAVRCSQVRILTANPCTSSLRVKRFGRHGHISLGHLIIKICFTGLRKQPRVAFALEQKLLLEILRCYETS</sequence>
<feature type="compositionally biased region" description="Basic and acidic residues" evidence="1">
    <location>
        <begin position="1"/>
        <end position="16"/>
    </location>
</feature>
<evidence type="ECO:0000256" key="1">
    <source>
        <dbReference type="SAM" id="MobiDB-lite"/>
    </source>
</evidence>
<dbReference type="EMBL" id="JARBHB010000003">
    <property type="protein sequence ID" value="KAJ8890263.1"/>
    <property type="molecule type" value="Genomic_DNA"/>
</dbReference>
<protein>
    <submittedName>
        <fullName evidence="2">Uncharacterized protein</fullName>
    </submittedName>
</protein>
<evidence type="ECO:0000313" key="2">
    <source>
        <dbReference type="EMBL" id="KAJ8890263.1"/>
    </source>
</evidence>
<dbReference type="Proteomes" id="UP001159363">
    <property type="component" value="Chromosome 3"/>
</dbReference>
<organism evidence="2 3">
    <name type="scientific">Dryococelus australis</name>
    <dbReference type="NCBI Taxonomy" id="614101"/>
    <lineage>
        <taxon>Eukaryota</taxon>
        <taxon>Metazoa</taxon>
        <taxon>Ecdysozoa</taxon>
        <taxon>Arthropoda</taxon>
        <taxon>Hexapoda</taxon>
        <taxon>Insecta</taxon>
        <taxon>Pterygota</taxon>
        <taxon>Neoptera</taxon>
        <taxon>Polyneoptera</taxon>
        <taxon>Phasmatodea</taxon>
        <taxon>Verophasmatodea</taxon>
        <taxon>Anareolatae</taxon>
        <taxon>Phasmatidae</taxon>
        <taxon>Eurycanthinae</taxon>
        <taxon>Dryococelus</taxon>
    </lineage>
</organism>
<comment type="caution">
    <text evidence="2">The sequence shown here is derived from an EMBL/GenBank/DDBJ whole genome shotgun (WGS) entry which is preliminary data.</text>
</comment>
<feature type="region of interest" description="Disordered" evidence="1">
    <location>
        <begin position="159"/>
        <end position="183"/>
    </location>
</feature>
<feature type="region of interest" description="Disordered" evidence="1">
    <location>
        <begin position="1"/>
        <end position="24"/>
    </location>
</feature>